<dbReference type="PANTHER" id="PTHR15654:SF2">
    <property type="entry name" value="COILED-COIL DOMAIN-CONTAINING PROTEIN 113"/>
    <property type="match status" value="1"/>
</dbReference>
<keyword evidence="11" id="KW-1185">Reference proteome</keyword>
<dbReference type="Pfam" id="PF13870">
    <property type="entry name" value="CCDC113_CCDC96_CC"/>
    <property type="match status" value="1"/>
</dbReference>
<dbReference type="AlphaFoldDB" id="A0AAV8XUF2"/>
<dbReference type="GO" id="GO:0060271">
    <property type="term" value="P:cilium assembly"/>
    <property type="evidence" value="ECO:0007669"/>
    <property type="project" value="TreeGrafter"/>
</dbReference>
<gene>
    <name evidence="10" type="ORF">NQ314_009963</name>
</gene>
<feature type="domain" description="CCDC113/CCDC96 coiled-coil" evidence="9">
    <location>
        <begin position="228"/>
        <end position="394"/>
    </location>
</feature>
<feature type="coiled-coil region" evidence="7">
    <location>
        <begin position="154"/>
        <end position="185"/>
    </location>
</feature>
<keyword evidence="4" id="KW-0966">Cell projection</keyword>
<organism evidence="10 11">
    <name type="scientific">Rhamnusium bicolor</name>
    <dbReference type="NCBI Taxonomy" id="1586634"/>
    <lineage>
        <taxon>Eukaryota</taxon>
        <taxon>Metazoa</taxon>
        <taxon>Ecdysozoa</taxon>
        <taxon>Arthropoda</taxon>
        <taxon>Hexapoda</taxon>
        <taxon>Insecta</taxon>
        <taxon>Pterygota</taxon>
        <taxon>Neoptera</taxon>
        <taxon>Endopterygota</taxon>
        <taxon>Coleoptera</taxon>
        <taxon>Polyphaga</taxon>
        <taxon>Cucujiformia</taxon>
        <taxon>Chrysomeloidea</taxon>
        <taxon>Cerambycidae</taxon>
        <taxon>Lepturinae</taxon>
        <taxon>Rhagiini</taxon>
        <taxon>Rhamnusium</taxon>
    </lineage>
</organism>
<evidence type="ECO:0000256" key="6">
    <source>
        <dbReference type="ARBA" id="ARBA00044798"/>
    </source>
</evidence>
<proteinExistence type="inferred from homology"/>
<evidence type="ECO:0000313" key="10">
    <source>
        <dbReference type="EMBL" id="KAJ8942752.1"/>
    </source>
</evidence>
<comment type="similarity">
    <text evidence="5">Belongs to the CFAP263 family.</text>
</comment>
<protein>
    <recommendedName>
        <fullName evidence="6">Cilia- and flagella-associated protein 263</fullName>
    </recommendedName>
</protein>
<reference evidence="10" key="1">
    <citation type="journal article" date="2023" name="Insect Mol. Biol.">
        <title>Genome sequencing provides insights into the evolution of gene families encoding plant cell wall-degrading enzymes in longhorned beetles.</title>
        <authorList>
            <person name="Shin N.R."/>
            <person name="Okamura Y."/>
            <person name="Kirsch R."/>
            <person name="Pauchet Y."/>
        </authorList>
    </citation>
    <scope>NUCLEOTIDE SEQUENCE</scope>
    <source>
        <strain evidence="10">RBIC_L_NR</strain>
    </source>
</reference>
<name>A0AAV8XUF2_9CUCU</name>
<comment type="subcellular location">
    <subcellularLocation>
        <location evidence="1">Cell projection</location>
        <location evidence="1">Cilium</location>
    </subcellularLocation>
</comment>
<keyword evidence="3 7" id="KW-0175">Coiled coil</keyword>
<dbReference type="EMBL" id="JANEYF010002739">
    <property type="protein sequence ID" value="KAJ8942752.1"/>
    <property type="molecule type" value="Genomic_DNA"/>
</dbReference>
<accession>A0AAV8XUF2</accession>
<evidence type="ECO:0000313" key="11">
    <source>
        <dbReference type="Proteomes" id="UP001162156"/>
    </source>
</evidence>
<comment type="caution">
    <text evidence="10">The sequence shown here is derived from an EMBL/GenBank/DDBJ whole genome shotgun (WGS) entry which is preliminary data.</text>
</comment>
<evidence type="ECO:0000256" key="4">
    <source>
        <dbReference type="ARBA" id="ARBA00023273"/>
    </source>
</evidence>
<evidence type="ECO:0000256" key="3">
    <source>
        <dbReference type="ARBA" id="ARBA00023054"/>
    </source>
</evidence>
<dbReference type="InterPro" id="IPR025254">
    <property type="entry name" value="CCDC113/CCDC96_CC"/>
</dbReference>
<dbReference type="GO" id="GO:0036064">
    <property type="term" value="C:ciliary basal body"/>
    <property type="evidence" value="ECO:0007669"/>
    <property type="project" value="TreeGrafter"/>
</dbReference>
<feature type="region of interest" description="Disordered" evidence="8">
    <location>
        <begin position="412"/>
        <end position="438"/>
    </location>
</feature>
<dbReference type="InterPro" id="IPR051885">
    <property type="entry name" value="CC_CF"/>
</dbReference>
<evidence type="ECO:0000256" key="2">
    <source>
        <dbReference type="ARBA" id="ARBA00022794"/>
    </source>
</evidence>
<evidence type="ECO:0000256" key="7">
    <source>
        <dbReference type="SAM" id="Coils"/>
    </source>
</evidence>
<evidence type="ECO:0000256" key="1">
    <source>
        <dbReference type="ARBA" id="ARBA00004138"/>
    </source>
</evidence>
<evidence type="ECO:0000256" key="8">
    <source>
        <dbReference type="SAM" id="MobiDB-lite"/>
    </source>
</evidence>
<dbReference type="Proteomes" id="UP001162156">
    <property type="component" value="Unassembled WGS sequence"/>
</dbReference>
<feature type="region of interest" description="Disordered" evidence="8">
    <location>
        <begin position="1"/>
        <end position="24"/>
    </location>
</feature>
<sequence length="438" mass="50798">MSDEFVENEEVKPEDTDEADDEIQSVYSLGTQYEEANPLDDLTDPQVIEFINEMDMECKHLKLENTMFIHFLNKNDPGAMEGFDALYNYIKKPAGARTGPPPISQTQSAFEIQIASTARRSVKFDSVTSLSSIAEGRGPKVNLSQKSDMVLKVIEETQASLESFLNKAHRAKQNLKADLEEFNIREMDFIEAREIFEHNIVLHGVDPLTQRIPAEKFLRYMEEWLKSAQLNIEKLRLRTTTLKIQYKKVAAILIQRQELGENVHAVDFDQLKIENKHYRDKIDQKSIHLLELKRMNGGHNLVLSNHKKYLHKLQQDYNDLKTVIAGKEKLIEETEEECDKMEEELDKAREKFDRFKTLKNTYKVPDVIEYVKLKNNLYDLKKNIKIWQRRKNIQDITMNACLRQMKNITGSPTIDPAWLEDPTPDGSNDDDSTVSQCE</sequence>
<feature type="coiled-coil region" evidence="7">
    <location>
        <begin position="310"/>
        <end position="390"/>
    </location>
</feature>
<dbReference type="PANTHER" id="PTHR15654">
    <property type="entry name" value="COILED-COIL DOMAIN-CONTAINING PROTEIN 113-RELATED"/>
    <property type="match status" value="1"/>
</dbReference>
<dbReference type="GO" id="GO:0005930">
    <property type="term" value="C:axoneme"/>
    <property type="evidence" value="ECO:0007669"/>
    <property type="project" value="TreeGrafter"/>
</dbReference>
<keyword evidence="2" id="KW-0970">Cilium biogenesis/degradation</keyword>
<evidence type="ECO:0000256" key="5">
    <source>
        <dbReference type="ARBA" id="ARBA00044506"/>
    </source>
</evidence>
<evidence type="ECO:0000259" key="9">
    <source>
        <dbReference type="Pfam" id="PF13870"/>
    </source>
</evidence>